<gene>
    <name evidence="1" type="ORF">E8M12_14595</name>
</gene>
<evidence type="ECO:0000313" key="1">
    <source>
        <dbReference type="EMBL" id="TKB43526.1"/>
    </source>
</evidence>
<dbReference type="InterPro" id="IPR038086">
    <property type="entry name" value="DUF2789_sf"/>
</dbReference>
<dbReference type="OrthoDB" id="5828847at2"/>
<sequence length="76" mass="8775">MDLSNHNLQSLFAQLGLDNRPDSIDQFIERHKGLPARTRLEEANFWTPAQASFLKESINQDSDWCEVVDVLDSMLR</sequence>
<dbReference type="InterPro" id="IPR021250">
    <property type="entry name" value="DUF2789"/>
</dbReference>
<dbReference type="Proteomes" id="UP000307999">
    <property type="component" value="Unassembled WGS sequence"/>
</dbReference>
<dbReference type="EMBL" id="SWDB01000037">
    <property type="protein sequence ID" value="TKB43526.1"/>
    <property type="molecule type" value="Genomic_DNA"/>
</dbReference>
<dbReference type="AlphaFoldDB" id="A0A4U1B359"/>
<dbReference type="RefSeq" id="WP_136737004.1">
    <property type="nucleotide sequence ID" value="NZ_SWDB01000037.1"/>
</dbReference>
<reference evidence="1 2" key="1">
    <citation type="submission" date="2019-04" db="EMBL/GenBank/DDBJ databases">
        <title>Thalassotalea guangxiensis sp. nov., isolated from sediment of the coastal wetland.</title>
        <authorList>
            <person name="Zheng S."/>
            <person name="Zhang D."/>
        </authorList>
    </citation>
    <scope>NUCLEOTIDE SEQUENCE [LARGE SCALE GENOMIC DNA]</scope>
    <source>
        <strain evidence="1 2">ZS-4</strain>
    </source>
</reference>
<proteinExistence type="predicted"/>
<comment type="caution">
    <text evidence="1">The sequence shown here is derived from an EMBL/GenBank/DDBJ whole genome shotgun (WGS) entry which is preliminary data.</text>
</comment>
<dbReference type="Gene3D" id="1.10.10.1130">
    <property type="entry name" value="Uncharacterised protein PF10982, DUF2789"/>
    <property type="match status" value="1"/>
</dbReference>
<name>A0A4U1B359_9GAMM</name>
<keyword evidence="2" id="KW-1185">Reference proteome</keyword>
<protein>
    <submittedName>
        <fullName evidence="1">DUF2789 domain-containing protein</fullName>
    </submittedName>
</protein>
<accession>A0A4U1B359</accession>
<dbReference type="Pfam" id="PF10982">
    <property type="entry name" value="DUF2789"/>
    <property type="match status" value="1"/>
</dbReference>
<organism evidence="1 2">
    <name type="scientific">Thalassotalea mangrovi</name>
    <dbReference type="NCBI Taxonomy" id="2572245"/>
    <lineage>
        <taxon>Bacteria</taxon>
        <taxon>Pseudomonadati</taxon>
        <taxon>Pseudomonadota</taxon>
        <taxon>Gammaproteobacteria</taxon>
        <taxon>Alteromonadales</taxon>
        <taxon>Colwelliaceae</taxon>
        <taxon>Thalassotalea</taxon>
    </lineage>
</organism>
<evidence type="ECO:0000313" key="2">
    <source>
        <dbReference type="Proteomes" id="UP000307999"/>
    </source>
</evidence>